<dbReference type="InterPro" id="IPR050346">
    <property type="entry name" value="FMO-like"/>
</dbReference>
<dbReference type="GO" id="GO:0050660">
    <property type="term" value="F:flavin adenine dinucleotide binding"/>
    <property type="evidence" value="ECO:0007669"/>
    <property type="project" value="InterPro"/>
</dbReference>
<dbReference type="InterPro" id="IPR036188">
    <property type="entry name" value="FAD/NAD-bd_sf"/>
</dbReference>
<name>A0AA46NN90_9GAMM</name>
<dbReference type="PIRSF" id="PIRSF000332">
    <property type="entry name" value="FMO"/>
    <property type="match status" value="1"/>
</dbReference>
<sequence length="452" mass="51691">MSKKVCIIGAGPSGIAAAKNCKQYGLDFDIFEKNDKVGGNWVFNSKTGHSSVYENTHIISSKLPSEYEDYPMPESYPEYPRHDQLQAYFENYSKHFGFYNEIKFNHVVDNITRTQNDLWLVEFTDAQGNKKQELYENLMVANGHHWMPKYPVYEGEFTGKWMHSHDFKGVNDEWRDKKVLVIGAGNSGCDVATESTRVTKTVSLSMRSPQWFFPKFMLGLPSDILLKAMDSLPAEQRQNILTQSLTTLVGDYAKIGLPVNTKPPMSQHPTLNSDLIDYIRHGKIKIKPGIKKLDGKSVEFTDGSIQEFDIICCCTGFWTVFPFFDEHLINFKHAEKVPLYRKMMHADYKNLYFIGLFQPIGCIWPLADFQANLACQEILGNYHRPSDLQAAIEEEINNPHYKFESGQRHAVQVDYLPFRDELVSDLASAGVTIPPRHYHIELPELAKGLLEV</sequence>
<dbReference type="PRINTS" id="PR00370">
    <property type="entry name" value="FMOXYGENASE"/>
</dbReference>
<dbReference type="GO" id="GO:0050661">
    <property type="term" value="F:NADP binding"/>
    <property type="evidence" value="ECO:0007669"/>
    <property type="project" value="InterPro"/>
</dbReference>
<evidence type="ECO:0000256" key="5">
    <source>
        <dbReference type="ARBA" id="ARBA00023002"/>
    </source>
</evidence>
<dbReference type="Gene3D" id="3.50.50.60">
    <property type="entry name" value="FAD/NAD(P)-binding domain"/>
    <property type="match status" value="1"/>
</dbReference>
<keyword evidence="3" id="KW-0274">FAD</keyword>
<evidence type="ECO:0000256" key="1">
    <source>
        <dbReference type="ARBA" id="ARBA00009183"/>
    </source>
</evidence>
<organism evidence="6 7">
    <name type="scientific">Acinetobacter ursingii</name>
    <dbReference type="NCBI Taxonomy" id="108980"/>
    <lineage>
        <taxon>Bacteria</taxon>
        <taxon>Pseudomonadati</taxon>
        <taxon>Pseudomonadota</taxon>
        <taxon>Gammaproteobacteria</taxon>
        <taxon>Moraxellales</taxon>
        <taxon>Moraxellaceae</taxon>
        <taxon>Acinetobacter</taxon>
    </lineage>
</organism>
<protein>
    <submittedName>
        <fullName evidence="6">NAD(P)-binding domain-containing protein</fullName>
    </submittedName>
</protein>
<evidence type="ECO:0000256" key="2">
    <source>
        <dbReference type="ARBA" id="ARBA00022630"/>
    </source>
</evidence>
<dbReference type="Proteomes" id="UP001164064">
    <property type="component" value="Chromosome"/>
</dbReference>
<proteinExistence type="inferred from homology"/>
<evidence type="ECO:0000313" key="6">
    <source>
        <dbReference type="EMBL" id="UYF70864.1"/>
    </source>
</evidence>
<keyword evidence="4" id="KW-0521">NADP</keyword>
<gene>
    <name evidence="6" type="ORF">LSO60_11360</name>
</gene>
<reference evidence="6" key="1">
    <citation type="journal article" date="2022" name="J Glob Antimicrob Resist">
        <title>Comparative analysis of IMP-4- and OXA-58-containing plasmids of three carbapenemase-producing Acinetobacter ursingii strains in the Netherlands.</title>
        <authorList>
            <person name="Hendrickx A.P.A."/>
            <person name="Schade R.P."/>
            <person name="Landman F."/>
            <person name="Bosch T."/>
            <person name="Schouls L.M."/>
            <person name="van Dijk K."/>
        </authorList>
    </citation>
    <scope>NUCLEOTIDE SEQUENCE</scope>
    <source>
        <strain evidence="6">RIVM_C010559</strain>
    </source>
</reference>
<dbReference type="Pfam" id="PF00743">
    <property type="entry name" value="FMO-like"/>
    <property type="match status" value="1"/>
</dbReference>
<dbReference type="RefSeq" id="WP_263512224.1">
    <property type="nucleotide sequence ID" value="NZ_CP089051.1"/>
</dbReference>
<dbReference type="AlphaFoldDB" id="A0AA46NN90"/>
<dbReference type="SUPFAM" id="SSF51905">
    <property type="entry name" value="FAD/NAD(P)-binding domain"/>
    <property type="match status" value="1"/>
</dbReference>
<dbReference type="EMBL" id="CP089051">
    <property type="protein sequence ID" value="UYF70864.1"/>
    <property type="molecule type" value="Genomic_DNA"/>
</dbReference>
<dbReference type="InterPro" id="IPR000960">
    <property type="entry name" value="Flavin_mOase"/>
</dbReference>
<evidence type="ECO:0000256" key="4">
    <source>
        <dbReference type="ARBA" id="ARBA00022857"/>
    </source>
</evidence>
<dbReference type="PANTHER" id="PTHR23023">
    <property type="entry name" value="DIMETHYLANILINE MONOOXYGENASE"/>
    <property type="match status" value="1"/>
</dbReference>
<evidence type="ECO:0000256" key="3">
    <source>
        <dbReference type="ARBA" id="ARBA00022827"/>
    </source>
</evidence>
<dbReference type="InterPro" id="IPR020946">
    <property type="entry name" value="Flavin_mOase-like"/>
</dbReference>
<keyword evidence="5" id="KW-0560">Oxidoreductase</keyword>
<accession>A0AA46NN90</accession>
<keyword evidence="2" id="KW-0285">Flavoprotein</keyword>
<evidence type="ECO:0000313" key="7">
    <source>
        <dbReference type="Proteomes" id="UP001164064"/>
    </source>
</evidence>
<dbReference type="GO" id="GO:0004499">
    <property type="term" value="F:N,N-dimethylaniline monooxygenase activity"/>
    <property type="evidence" value="ECO:0007669"/>
    <property type="project" value="InterPro"/>
</dbReference>
<comment type="similarity">
    <text evidence="1">Belongs to the FMO family.</text>
</comment>